<protein>
    <recommendedName>
        <fullName evidence="4">DUF5667 domain-containing protein</fullName>
    </recommendedName>
</protein>
<dbReference type="EMBL" id="CP137524">
    <property type="protein sequence ID" value="WOT36135.1"/>
    <property type="molecule type" value="Genomic_DNA"/>
</dbReference>
<proteinExistence type="predicted"/>
<feature type="region of interest" description="Disordered" evidence="1">
    <location>
        <begin position="19"/>
        <end position="54"/>
    </location>
</feature>
<organism evidence="2 3">
    <name type="scientific">Streptomyces coeruleorubidus</name>
    <dbReference type="NCBI Taxonomy" id="116188"/>
    <lineage>
        <taxon>Bacteria</taxon>
        <taxon>Bacillati</taxon>
        <taxon>Actinomycetota</taxon>
        <taxon>Actinomycetes</taxon>
        <taxon>Kitasatosporales</taxon>
        <taxon>Streptomycetaceae</taxon>
        <taxon>Streptomyces</taxon>
    </lineage>
</organism>
<dbReference type="Proteomes" id="UP001305002">
    <property type="component" value="Chromosome"/>
</dbReference>
<evidence type="ECO:0000256" key="1">
    <source>
        <dbReference type="SAM" id="MobiDB-lite"/>
    </source>
</evidence>
<name>A0ABZ0KEA8_STRC4</name>
<gene>
    <name evidence="2" type="ORF">R5U08_19305</name>
</gene>
<feature type="region of interest" description="Disordered" evidence="1">
    <location>
        <begin position="197"/>
        <end position="222"/>
    </location>
</feature>
<evidence type="ECO:0000313" key="3">
    <source>
        <dbReference type="Proteomes" id="UP001305002"/>
    </source>
</evidence>
<sequence>MGRSRGVAVAVAGLVLAVGGCGEGGTDEKTARSSAEPKPTRSPSSSPSPSSELVEWAGDMCESTVALRNLRKESAADLKEIRDSDDETGMLAHARALGYLSTTPADVETVAGDLEAIGASGVPAADRLRDALRKKVRSVANELEARSPAVGLEYAESTVADVDKRVQSLTPPQPDLPTLAKKIPRLAAAYEQAEQCAPGWKPDGASGDGGSPAPDATGPLPKAADGRNYAACSDGVCEVLVTSTADITAKGTKVHVIVADDSITFQSGGGLMQFGGAGGEAGFGNGLKANVVAHNKDGAVLKFSRP</sequence>
<feature type="compositionally biased region" description="Low complexity" evidence="1">
    <location>
        <begin position="42"/>
        <end position="51"/>
    </location>
</feature>
<reference evidence="2 3" key="1">
    <citation type="journal article" date="2021" name="J. Microbiol. Biotechnol.">
        <title>An Efficient Markerless Deletion System Suitable for the Industrial Strains of Streptomyces.</title>
        <authorList>
            <person name="Dong J."/>
            <person name="Wei J."/>
            <person name="Li H."/>
            <person name="Zhao S."/>
            <person name="Guan W."/>
        </authorList>
    </citation>
    <scope>NUCLEOTIDE SEQUENCE [LARGE SCALE GENOMIC DNA]</scope>
    <source>
        <strain evidence="2 3">CICC 11043</strain>
    </source>
</reference>
<evidence type="ECO:0008006" key="4">
    <source>
        <dbReference type="Google" id="ProtNLM"/>
    </source>
</evidence>
<keyword evidence="3" id="KW-1185">Reference proteome</keyword>
<accession>A0ABZ0KEA8</accession>
<dbReference type="RefSeq" id="WP_317926320.1">
    <property type="nucleotide sequence ID" value="NZ_CP137524.1"/>
</dbReference>
<evidence type="ECO:0000313" key="2">
    <source>
        <dbReference type="EMBL" id="WOT36135.1"/>
    </source>
</evidence>
<dbReference type="PROSITE" id="PS51257">
    <property type="entry name" value="PROKAR_LIPOPROTEIN"/>
    <property type="match status" value="1"/>
</dbReference>
<reference evidence="2 3" key="2">
    <citation type="journal article" date="2024" name="Microb. Biotechnol.">
        <title>The involvement of multiple ABC transporters in daunorubicin efflux in Streptomyces coeruleorubidus.</title>
        <authorList>
            <person name="Dong J."/>
            <person name="Ning J."/>
            <person name="Tian Y."/>
            <person name="Li H."/>
            <person name="Chen H."/>
            <person name="Guan W."/>
        </authorList>
    </citation>
    <scope>NUCLEOTIDE SEQUENCE [LARGE SCALE GENOMIC DNA]</scope>
    <source>
        <strain evidence="2 3">CICC 11043</strain>
    </source>
</reference>